<name>A0AA38VBJ3_9PEZI</name>
<keyword evidence="6" id="KW-0349">Heme</keyword>
<dbReference type="AlphaFoldDB" id="A0AA38VBJ3"/>
<protein>
    <submittedName>
        <fullName evidence="8">Cytochrome P450 oxidoreductase</fullName>
    </submittedName>
</protein>
<keyword evidence="4 6" id="KW-0408">Iron</keyword>
<evidence type="ECO:0000256" key="2">
    <source>
        <dbReference type="ARBA" id="ARBA00022723"/>
    </source>
</evidence>
<dbReference type="GO" id="GO:0004497">
    <property type="term" value="F:monooxygenase activity"/>
    <property type="evidence" value="ECO:0007669"/>
    <property type="project" value="UniProtKB-KW"/>
</dbReference>
<reference evidence="8" key="1">
    <citation type="submission" date="2022-07" db="EMBL/GenBank/DDBJ databases">
        <title>Fungi with potential for degradation of polypropylene.</title>
        <authorList>
            <person name="Gostincar C."/>
        </authorList>
    </citation>
    <scope>NUCLEOTIDE SEQUENCE</scope>
    <source>
        <strain evidence="8">EXF-13308</strain>
    </source>
</reference>
<keyword evidence="7" id="KW-1133">Transmembrane helix</keyword>
<gene>
    <name evidence="8" type="ORF">NKR23_g11220</name>
</gene>
<keyword evidence="7" id="KW-0472">Membrane</keyword>
<evidence type="ECO:0000313" key="8">
    <source>
        <dbReference type="EMBL" id="KAJ9132418.1"/>
    </source>
</evidence>
<comment type="similarity">
    <text evidence="1">Belongs to the cytochrome P450 family.</text>
</comment>
<sequence>MEALSSSILHQAKSAWVVLGLIFAFGIYQLLQIGKRDPRMPNGPPTLPILGNFHQIPSTGLYAKFLEWSKEYGSVFSLKFGPSNIIVLCDRKAIHDLLDKKGAIYSDRPPSYVGRLLTQGDHIALEQMDPIWREKRKVIAHNFSPKNLDEKHFRVQEAEATVLLNDLLNRPEGFFNHVRRYTASSASVLAFGHRGPTFESFWGHVVYDVMDRWTEAMEAGANPPVDEYPILKLIPMRFAYWKRRAVAAGEVFDTMWGKARQIVDDRRAKGDKRQCIIDSLLDEYNKKGFPMSQHAFNNLVGEVVEGAADTTAAQILTLILAFAKHPNVQEKAREQIDKVCPPDRIPKFSDFKEIPYINQVVKEGMRWRPVAVTGLPHRVREDDWYEGMLIPKDSTLFVPVWALHHSEELFSDHETFNPDRYKDHPKLASDYSGSPEWSKRDKSTNNETDCYFTDWHEPLHHYGYGAGRRLCPGIHFAERNMWRIAAKLLWAFEFAEPVDPATGKTIPLDPTAYNAGILQAPLPFKVQIKPRSEQHVATIRKELAGSLDFLRTWE</sequence>
<feature type="binding site" description="axial binding residue" evidence="6">
    <location>
        <position position="471"/>
    </location>
    <ligand>
        <name>heme</name>
        <dbReference type="ChEBI" id="CHEBI:30413"/>
    </ligand>
    <ligandPart>
        <name>Fe</name>
        <dbReference type="ChEBI" id="CHEBI:18248"/>
    </ligandPart>
</feature>
<dbReference type="EMBL" id="JANBVO010000057">
    <property type="protein sequence ID" value="KAJ9132418.1"/>
    <property type="molecule type" value="Genomic_DNA"/>
</dbReference>
<evidence type="ECO:0000256" key="6">
    <source>
        <dbReference type="PIRSR" id="PIRSR602401-1"/>
    </source>
</evidence>
<keyword evidence="2 6" id="KW-0479">Metal-binding</keyword>
<evidence type="ECO:0000256" key="7">
    <source>
        <dbReference type="SAM" id="Phobius"/>
    </source>
</evidence>
<evidence type="ECO:0000256" key="3">
    <source>
        <dbReference type="ARBA" id="ARBA00023002"/>
    </source>
</evidence>
<keyword evidence="9" id="KW-1185">Reference proteome</keyword>
<dbReference type="InterPro" id="IPR036396">
    <property type="entry name" value="Cyt_P450_sf"/>
</dbReference>
<dbReference type="Pfam" id="PF00067">
    <property type="entry name" value="p450"/>
    <property type="match status" value="1"/>
</dbReference>
<dbReference type="SUPFAM" id="SSF48264">
    <property type="entry name" value="Cytochrome P450"/>
    <property type="match status" value="1"/>
</dbReference>
<evidence type="ECO:0000256" key="4">
    <source>
        <dbReference type="ARBA" id="ARBA00023004"/>
    </source>
</evidence>
<accession>A0AA38VBJ3</accession>
<dbReference type="PANTHER" id="PTHR46300">
    <property type="entry name" value="P450, PUTATIVE (EUROFUNG)-RELATED-RELATED"/>
    <property type="match status" value="1"/>
</dbReference>
<dbReference type="InterPro" id="IPR050364">
    <property type="entry name" value="Cytochrome_P450_fung"/>
</dbReference>
<evidence type="ECO:0000256" key="1">
    <source>
        <dbReference type="ARBA" id="ARBA00010617"/>
    </source>
</evidence>
<comment type="caution">
    <text evidence="8">The sequence shown here is derived from an EMBL/GenBank/DDBJ whole genome shotgun (WGS) entry which is preliminary data.</text>
</comment>
<dbReference type="Gene3D" id="1.10.630.10">
    <property type="entry name" value="Cytochrome P450"/>
    <property type="match status" value="1"/>
</dbReference>
<comment type="cofactor">
    <cofactor evidence="6">
        <name>heme</name>
        <dbReference type="ChEBI" id="CHEBI:30413"/>
    </cofactor>
</comment>
<dbReference type="Proteomes" id="UP001174694">
    <property type="component" value="Unassembled WGS sequence"/>
</dbReference>
<evidence type="ECO:0000313" key="9">
    <source>
        <dbReference type="Proteomes" id="UP001174694"/>
    </source>
</evidence>
<dbReference type="CDD" id="cd11065">
    <property type="entry name" value="CYP64-like"/>
    <property type="match status" value="1"/>
</dbReference>
<organism evidence="8 9">
    <name type="scientific">Pleurostoma richardsiae</name>
    <dbReference type="NCBI Taxonomy" id="41990"/>
    <lineage>
        <taxon>Eukaryota</taxon>
        <taxon>Fungi</taxon>
        <taxon>Dikarya</taxon>
        <taxon>Ascomycota</taxon>
        <taxon>Pezizomycotina</taxon>
        <taxon>Sordariomycetes</taxon>
        <taxon>Sordariomycetidae</taxon>
        <taxon>Calosphaeriales</taxon>
        <taxon>Pleurostomataceae</taxon>
        <taxon>Pleurostoma</taxon>
    </lineage>
</organism>
<keyword evidence="3" id="KW-0560">Oxidoreductase</keyword>
<evidence type="ECO:0000256" key="5">
    <source>
        <dbReference type="ARBA" id="ARBA00023033"/>
    </source>
</evidence>
<keyword evidence="5" id="KW-0503">Monooxygenase</keyword>
<dbReference type="PRINTS" id="PR00463">
    <property type="entry name" value="EP450I"/>
</dbReference>
<dbReference type="GO" id="GO:0016705">
    <property type="term" value="F:oxidoreductase activity, acting on paired donors, with incorporation or reduction of molecular oxygen"/>
    <property type="evidence" value="ECO:0007669"/>
    <property type="project" value="InterPro"/>
</dbReference>
<dbReference type="PANTHER" id="PTHR46300:SF2">
    <property type="entry name" value="CYTOCHROME P450 MONOOXYGENASE ALNH-RELATED"/>
    <property type="match status" value="1"/>
</dbReference>
<dbReference type="GO" id="GO:0005506">
    <property type="term" value="F:iron ion binding"/>
    <property type="evidence" value="ECO:0007669"/>
    <property type="project" value="InterPro"/>
</dbReference>
<dbReference type="InterPro" id="IPR001128">
    <property type="entry name" value="Cyt_P450"/>
</dbReference>
<keyword evidence="7" id="KW-0812">Transmembrane</keyword>
<feature type="transmembrane region" description="Helical" evidence="7">
    <location>
        <begin position="14"/>
        <end position="31"/>
    </location>
</feature>
<dbReference type="GO" id="GO:0020037">
    <property type="term" value="F:heme binding"/>
    <property type="evidence" value="ECO:0007669"/>
    <property type="project" value="InterPro"/>
</dbReference>
<proteinExistence type="inferred from homology"/>
<dbReference type="InterPro" id="IPR002401">
    <property type="entry name" value="Cyt_P450_E_grp-I"/>
</dbReference>